<reference evidence="24 25" key="1">
    <citation type="submission" date="2021-06" db="EMBL/GenBank/DDBJ databases">
        <authorList>
            <person name="Palmer J.M."/>
        </authorList>
    </citation>
    <scope>NUCLEOTIDE SEQUENCE [LARGE SCALE GENOMIC DNA]</scope>
    <source>
        <strain evidence="24 25">XC_2019</strain>
        <tissue evidence="24">Muscle</tissue>
    </source>
</reference>
<evidence type="ECO:0000313" key="24">
    <source>
        <dbReference type="EMBL" id="MEQ2192751.1"/>
    </source>
</evidence>
<evidence type="ECO:0000256" key="19">
    <source>
        <dbReference type="ARBA" id="ARBA00043651"/>
    </source>
</evidence>
<evidence type="ECO:0000256" key="6">
    <source>
        <dbReference type="ARBA" id="ARBA00022968"/>
    </source>
</evidence>
<evidence type="ECO:0000256" key="14">
    <source>
        <dbReference type="ARBA" id="ARBA00039792"/>
    </source>
</evidence>
<evidence type="ECO:0000256" key="2">
    <source>
        <dbReference type="ARBA" id="ARBA00006003"/>
    </source>
</evidence>
<evidence type="ECO:0000256" key="20">
    <source>
        <dbReference type="ARBA" id="ARBA00045587"/>
    </source>
</evidence>
<dbReference type="EC" id="2.4.3.9" evidence="13"/>
<dbReference type="PANTHER" id="PTHR13713">
    <property type="entry name" value="SIALYLTRANSFERASE"/>
    <property type="match status" value="1"/>
</dbReference>
<evidence type="ECO:0000256" key="12">
    <source>
        <dbReference type="ARBA" id="ARBA00023180"/>
    </source>
</evidence>
<accession>A0ABV0QAA3</accession>
<dbReference type="InterPro" id="IPR038578">
    <property type="entry name" value="GT29-like_sf"/>
</dbReference>
<comment type="similarity">
    <text evidence="2">Belongs to the glycosyltransferase 29 family.</text>
</comment>
<dbReference type="Gene3D" id="3.90.1480.20">
    <property type="entry name" value="Glycosyl transferase family 29"/>
    <property type="match status" value="1"/>
</dbReference>
<dbReference type="InterPro" id="IPR051142">
    <property type="entry name" value="Glycosyltransferase_29"/>
</dbReference>
<evidence type="ECO:0000256" key="7">
    <source>
        <dbReference type="ARBA" id="ARBA00022989"/>
    </source>
</evidence>
<gene>
    <name evidence="24" type="ORF">XENOCAPTIV_016676</name>
</gene>
<keyword evidence="6" id="KW-0735">Signal-anchor</keyword>
<evidence type="ECO:0000256" key="1">
    <source>
        <dbReference type="ARBA" id="ARBA00004323"/>
    </source>
</evidence>
<evidence type="ECO:0000256" key="9">
    <source>
        <dbReference type="ARBA" id="ARBA00023098"/>
    </source>
</evidence>
<keyword evidence="4" id="KW-0808">Transferase</keyword>
<evidence type="ECO:0000313" key="25">
    <source>
        <dbReference type="Proteomes" id="UP001434883"/>
    </source>
</evidence>
<evidence type="ECO:0000256" key="15">
    <source>
        <dbReference type="ARBA" id="ARBA00041341"/>
    </source>
</evidence>
<dbReference type="Proteomes" id="UP001434883">
    <property type="component" value="Unassembled WGS sequence"/>
</dbReference>
<comment type="caution">
    <text evidence="24">The sequence shown here is derived from an EMBL/GenBank/DDBJ whole genome shotgun (WGS) entry which is preliminary data.</text>
</comment>
<evidence type="ECO:0000256" key="8">
    <source>
        <dbReference type="ARBA" id="ARBA00023034"/>
    </source>
</evidence>
<evidence type="ECO:0000256" key="22">
    <source>
        <dbReference type="ARBA" id="ARBA00048805"/>
    </source>
</evidence>
<keyword evidence="9" id="KW-0443">Lipid metabolism</keyword>
<evidence type="ECO:0000256" key="4">
    <source>
        <dbReference type="ARBA" id="ARBA00022679"/>
    </source>
</evidence>
<comment type="subcellular location">
    <subcellularLocation>
        <location evidence="1">Golgi apparatus membrane</location>
        <topology evidence="1">Single-pass type II membrane protein</topology>
    </subcellularLocation>
</comment>
<keyword evidence="10" id="KW-0472">Membrane</keyword>
<comment type="catalytic activity">
    <reaction evidence="23">
        <text>ganglioside GA1 (d18:1(4E)/18:0) + CMP-N-acetyl-beta-neuraminate = ganglioside GM1 (d18:1(4E)/18:0) + CMP + H(+)</text>
        <dbReference type="Rhea" id="RHEA:41784"/>
        <dbReference type="ChEBI" id="CHEBI:15378"/>
        <dbReference type="ChEBI" id="CHEBI:57812"/>
        <dbReference type="ChEBI" id="CHEBI:60377"/>
        <dbReference type="ChEBI" id="CHEBI:73110"/>
        <dbReference type="ChEBI" id="CHEBI:78484"/>
    </reaction>
    <physiologicalReaction direction="left-to-right" evidence="23">
        <dbReference type="Rhea" id="RHEA:41785"/>
    </physiologicalReaction>
</comment>
<dbReference type="PANTHER" id="PTHR13713:SF60">
    <property type="entry name" value="LACTOSYLCERAMIDE ALPHA-2,3-SIALYLTRANSFERASE"/>
    <property type="match status" value="1"/>
</dbReference>
<keyword evidence="12" id="KW-0325">Glycoprotein</keyword>
<sequence length="127" mass="14039">MSYPEGTPLHWADTDPHVVFVAVVYKTVDLSWISAMIKKLRVNVPTLGVSALNLASLLCDEVSLVGFGYNLSQQGVPLHYYDHLPMTVMQQQKMHNVGKETQLLHKLVKEGVITDLTGGIHCSFCSS</sequence>
<keyword evidence="25" id="KW-1185">Reference proteome</keyword>
<evidence type="ECO:0000256" key="11">
    <source>
        <dbReference type="ARBA" id="ARBA00023157"/>
    </source>
</evidence>
<evidence type="ECO:0000256" key="3">
    <source>
        <dbReference type="ARBA" id="ARBA00022676"/>
    </source>
</evidence>
<evidence type="ECO:0000256" key="16">
    <source>
        <dbReference type="ARBA" id="ARBA00041896"/>
    </source>
</evidence>
<name>A0ABV0QAA3_9TELE</name>
<evidence type="ECO:0000256" key="13">
    <source>
        <dbReference type="ARBA" id="ARBA00039111"/>
    </source>
</evidence>
<comment type="catalytic activity">
    <reaction evidence="21">
        <text>a beta-D-Gal-(1&lt;-&gt;1')-ceramide + CMP-N-acetyl-beta-neuraminate = N-acetyl-alpha-neuraminosyl-(2-&gt;3)-beta-D-galactosyl-(1&lt;-&gt;1')-ceramide + CMP + H(+)</text>
        <dbReference type="Rhea" id="RHEA:41780"/>
        <dbReference type="ChEBI" id="CHEBI:15378"/>
        <dbReference type="ChEBI" id="CHEBI:57812"/>
        <dbReference type="ChEBI" id="CHEBI:60377"/>
        <dbReference type="ChEBI" id="CHEBI:82643"/>
        <dbReference type="ChEBI" id="CHEBI:143593"/>
    </reaction>
    <physiologicalReaction direction="left-to-right" evidence="21">
        <dbReference type="Rhea" id="RHEA:41781"/>
    </physiologicalReaction>
</comment>
<keyword evidence="3" id="KW-0328">Glycosyltransferase</keyword>
<dbReference type="InterPro" id="IPR001675">
    <property type="entry name" value="Glyco_trans_29"/>
</dbReference>
<proteinExistence type="inferred from homology"/>
<evidence type="ECO:0000256" key="18">
    <source>
        <dbReference type="ARBA" id="ARBA00042545"/>
    </source>
</evidence>
<keyword evidence="8" id="KW-0333">Golgi apparatus</keyword>
<organism evidence="24 25">
    <name type="scientific">Xenoophorus captivus</name>
    <dbReference type="NCBI Taxonomy" id="1517983"/>
    <lineage>
        <taxon>Eukaryota</taxon>
        <taxon>Metazoa</taxon>
        <taxon>Chordata</taxon>
        <taxon>Craniata</taxon>
        <taxon>Vertebrata</taxon>
        <taxon>Euteleostomi</taxon>
        <taxon>Actinopterygii</taxon>
        <taxon>Neopterygii</taxon>
        <taxon>Teleostei</taxon>
        <taxon>Neoteleostei</taxon>
        <taxon>Acanthomorphata</taxon>
        <taxon>Ovalentaria</taxon>
        <taxon>Atherinomorphae</taxon>
        <taxon>Cyprinodontiformes</taxon>
        <taxon>Goodeidae</taxon>
        <taxon>Xenoophorus</taxon>
    </lineage>
</organism>
<dbReference type="Pfam" id="PF00777">
    <property type="entry name" value="Glyco_transf_29"/>
    <property type="match status" value="1"/>
</dbReference>
<evidence type="ECO:0000256" key="23">
    <source>
        <dbReference type="ARBA" id="ARBA00049539"/>
    </source>
</evidence>
<comment type="catalytic activity">
    <reaction evidence="22">
        <text>ganglioside GA2 (d18:1(4E)/18:0) + CMP-N-acetyl-beta-neuraminate = ganglioside GM2 (d18:1(4E)/18:0) + CMP + H(+)</text>
        <dbReference type="Rhea" id="RHEA:41776"/>
        <dbReference type="ChEBI" id="CHEBI:15378"/>
        <dbReference type="ChEBI" id="CHEBI:57812"/>
        <dbReference type="ChEBI" id="CHEBI:60377"/>
        <dbReference type="ChEBI" id="CHEBI:78485"/>
        <dbReference type="ChEBI" id="CHEBI:78486"/>
    </reaction>
    <physiologicalReaction direction="left-to-right" evidence="22">
        <dbReference type="Rhea" id="RHEA:41777"/>
    </physiologicalReaction>
</comment>
<evidence type="ECO:0000256" key="17">
    <source>
        <dbReference type="ARBA" id="ARBA00041976"/>
    </source>
</evidence>
<comment type="catalytic activity">
    <reaction evidence="19">
        <text>a beta-D-Gal-(1-&gt;4)-beta-D-Glc-(1&lt;-&gt;1)-Cer(d18:1(4E)) + CMP-N-acetyl-beta-neuraminate = a ganglioside GM3 (d18:1(4E)) + CMP + H(+)</text>
        <dbReference type="Rhea" id="RHEA:18417"/>
        <dbReference type="ChEBI" id="CHEBI:15378"/>
        <dbReference type="ChEBI" id="CHEBI:17950"/>
        <dbReference type="ChEBI" id="CHEBI:57812"/>
        <dbReference type="ChEBI" id="CHEBI:60065"/>
        <dbReference type="ChEBI" id="CHEBI:60377"/>
        <dbReference type="EC" id="2.4.3.9"/>
    </reaction>
    <physiologicalReaction direction="left-to-right" evidence="19">
        <dbReference type="Rhea" id="RHEA:18418"/>
    </physiologicalReaction>
</comment>
<protein>
    <recommendedName>
        <fullName evidence="14">Lactosylceramide alpha-2,3-sialyltransferase</fullName>
        <ecNumber evidence="13">2.4.3.9</ecNumber>
    </recommendedName>
    <alternativeName>
        <fullName evidence="15">CMP-NeuAc:lactosylceramide alpha-2,3-sialyltransferase</fullName>
    </alternativeName>
    <alternativeName>
        <fullName evidence="18">Ganglioside GM3 synthase</fullName>
    </alternativeName>
    <alternativeName>
        <fullName evidence="17">ST3Gal V</fullName>
    </alternativeName>
    <alternativeName>
        <fullName evidence="16">Sialyltransferase 9</fullName>
    </alternativeName>
</protein>
<keyword evidence="5" id="KW-0812">Transmembrane</keyword>
<dbReference type="EMBL" id="JAHRIN010003463">
    <property type="protein sequence ID" value="MEQ2192751.1"/>
    <property type="molecule type" value="Genomic_DNA"/>
</dbReference>
<evidence type="ECO:0000256" key="10">
    <source>
        <dbReference type="ARBA" id="ARBA00023136"/>
    </source>
</evidence>
<comment type="function">
    <text evidence="20">Transfers the sialyl group (N-acetyl-alpha-neuraminyl or NeuAc) from CMP-NeuAc to the non-reducing terminal galactose (Gal) of glycosphingolipids forming gangliosides (important molecules involved in the regulation of multiple cellular processes, including cell proliferation and differentiation, apoptosis, embryogenesis, development, and oncogenesis). Mainly involved in the biosynthesis of ganglioside GM3 but can also use different glycolipids as substrate acceptors such as D-galactosylceramide (GalCer), asialo-GM2 (GA2) and asialo-GM1 (GA1), although less preferentially than beta-D-Gal-(1-&gt;4)-beta-D-Glc-(1&lt;-&gt;1)-Cer (LacCer).</text>
</comment>
<keyword evidence="11" id="KW-1015">Disulfide bond</keyword>
<evidence type="ECO:0000256" key="5">
    <source>
        <dbReference type="ARBA" id="ARBA00022692"/>
    </source>
</evidence>
<evidence type="ECO:0000256" key="21">
    <source>
        <dbReference type="ARBA" id="ARBA00048050"/>
    </source>
</evidence>
<keyword evidence="7" id="KW-1133">Transmembrane helix</keyword>